<feature type="domain" description="RNA polymerase sigma factor 70 region 4 type 2" evidence="6">
    <location>
        <begin position="119"/>
        <end position="170"/>
    </location>
</feature>
<proteinExistence type="inferred from homology"/>
<dbReference type="SUPFAM" id="SSF88659">
    <property type="entry name" value="Sigma3 and sigma4 domains of RNA polymerase sigma factors"/>
    <property type="match status" value="1"/>
</dbReference>
<evidence type="ECO:0000256" key="3">
    <source>
        <dbReference type="ARBA" id="ARBA00023082"/>
    </source>
</evidence>
<protein>
    <submittedName>
        <fullName evidence="8">DUF6596 domain-containing protein</fullName>
    </submittedName>
</protein>
<dbReference type="InterPro" id="IPR013249">
    <property type="entry name" value="RNA_pol_sigma70_r4_t2"/>
</dbReference>
<evidence type="ECO:0000313" key="8">
    <source>
        <dbReference type="EMBL" id="XBV21626.1"/>
    </source>
</evidence>
<dbReference type="Gene3D" id="1.25.40.10">
    <property type="entry name" value="Tetratricopeptide repeat domain"/>
    <property type="match status" value="1"/>
</dbReference>
<dbReference type="RefSeq" id="WP_350274484.1">
    <property type="nucleotide sequence ID" value="NZ_CP158165.1"/>
</dbReference>
<dbReference type="Pfam" id="PF20239">
    <property type="entry name" value="DUF6596"/>
    <property type="match status" value="1"/>
</dbReference>
<dbReference type="InterPro" id="IPR036388">
    <property type="entry name" value="WH-like_DNA-bd_sf"/>
</dbReference>
<evidence type="ECO:0000259" key="7">
    <source>
        <dbReference type="Pfam" id="PF20239"/>
    </source>
</evidence>
<reference evidence="8" key="1">
    <citation type="submission" date="2024-06" db="EMBL/GenBank/DDBJ databases">
        <title>Kribbella sp. strain HUAS MG21 genome sequences.</title>
        <authorList>
            <person name="Mo P."/>
        </authorList>
    </citation>
    <scope>NUCLEOTIDE SEQUENCE</scope>
    <source>
        <strain evidence="8">HUAS MG21</strain>
    </source>
</reference>
<accession>A0AAU7T478</accession>
<feature type="domain" description="RNA polymerase sigma-70 region 2" evidence="5">
    <location>
        <begin position="18"/>
        <end position="78"/>
    </location>
</feature>
<dbReference type="EMBL" id="CP158165">
    <property type="protein sequence ID" value="XBV21626.1"/>
    <property type="molecule type" value="Genomic_DNA"/>
</dbReference>
<dbReference type="InterPro" id="IPR013325">
    <property type="entry name" value="RNA_pol_sigma_r2"/>
</dbReference>
<dbReference type="PANTHER" id="PTHR47756">
    <property type="entry name" value="BLL6612 PROTEIN-RELATED"/>
    <property type="match status" value="1"/>
</dbReference>
<dbReference type="InterPro" id="IPR011990">
    <property type="entry name" value="TPR-like_helical_dom_sf"/>
</dbReference>
<dbReference type="Pfam" id="PF04542">
    <property type="entry name" value="Sigma70_r2"/>
    <property type="match status" value="1"/>
</dbReference>
<dbReference type="GO" id="GO:0006352">
    <property type="term" value="P:DNA-templated transcription initiation"/>
    <property type="evidence" value="ECO:0007669"/>
    <property type="project" value="InterPro"/>
</dbReference>
<keyword evidence="3" id="KW-0731">Sigma factor</keyword>
<dbReference type="AlphaFoldDB" id="A0AAU7T478"/>
<sequence>MDERYGVVAETIRIEGTRILATLIRTVGDVQLAEDAVQEAALAALGAWPVTGVPPEPRAWLTVTARRKAIDIIRRERARGTKERDGADLLELSRPEPELDPVSALEPEDVVEDDLLRLIFTCCHPSLSPPTRVALALRTLCGLSPAQIAGVLLTTEVATTKRLVRARQKIAAARIPYRVPAEAELPERLPAVCAVIHSLYTAGHAPAEGEAAYDVDLCAEAIRLAELLHSLLPDQPTPTAVLALLLLTQARQAARVDDAGEVVTLDQQDRSLWDQDLIARGVALLNDSLERSARQADAYQLQAAIAAEHARVPSYPATDWREIVRLYDLLVEVSPSPAAELARIVAIAETGEVDRALVMLDAIPPSSRRHAVRAELLARRSQYAEAVHELDQALAEAPADHPERAHRQRRRALFHARTADNQQGP</sequence>
<dbReference type="SUPFAM" id="SSF88946">
    <property type="entry name" value="Sigma2 domain of RNA polymerase sigma factors"/>
    <property type="match status" value="1"/>
</dbReference>
<dbReference type="InterPro" id="IPR013324">
    <property type="entry name" value="RNA_pol_sigma_r3/r4-like"/>
</dbReference>
<dbReference type="InterPro" id="IPR046531">
    <property type="entry name" value="DUF6596"/>
</dbReference>
<evidence type="ECO:0000256" key="4">
    <source>
        <dbReference type="ARBA" id="ARBA00023163"/>
    </source>
</evidence>
<evidence type="ECO:0000259" key="6">
    <source>
        <dbReference type="Pfam" id="PF08281"/>
    </source>
</evidence>
<keyword evidence="2" id="KW-0805">Transcription regulation</keyword>
<dbReference type="Pfam" id="PF08281">
    <property type="entry name" value="Sigma70_r4_2"/>
    <property type="match status" value="1"/>
</dbReference>
<evidence type="ECO:0000259" key="5">
    <source>
        <dbReference type="Pfam" id="PF04542"/>
    </source>
</evidence>
<keyword evidence="4" id="KW-0804">Transcription</keyword>
<dbReference type="GO" id="GO:0003677">
    <property type="term" value="F:DNA binding"/>
    <property type="evidence" value="ECO:0007669"/>
    <property type="project" value="InterPro"/>
</dbReference>
<dbReference type="Gene3D" id="1.10.10.10">
    <property type="entry name" value="Winged helix-like DNA-binding domain superfamily/Winged helix DNA-binding domain"/>
    <property type="match status" value="1"/>
</dbReference>
<dbReference type="PANTHER" id="PTHR47756:SF2">
    <property type="entry name" value="BLL6612 PROTEIN"/>
    <property type="match status" value="1"/>
</dbReference>
<evidence type="ECO:0000256" key="2">
    <source>
        <dbReference type="ARBA" id="ARBA00023015"/>
    </source>
</evidence>
<comment type="similarity">
    <text evidence="1">Belongs to the sigma-70 factor family. ECF subfamily.</text>
</comment>
<organism evidence="8">
    <name type="scientific">Kribbella sp. HUAS MG21</name>
    <dbReference type="NCBI Taxonomy" id="3160966"/>
    <lineage>
        <taxon>Bacteria</taxon>
        <taxon>Bacillati</taxon>
        <taxon>Actinomycetota</taxon>
        <taxon>Actinomycetes</taxon>
        <taxon>Propionibacteriales</taxon>
        <taxon>Kribbellaceae</taxon>
        <taxon>Kribbella</taxon>
    </lineage>
</organism>
<name>A0AAU7T478_9ACTN</name>
<feature type="domain" description="DUF6596" evidence="7">
    <location>
        <begin position="188"/>
        <end position="288"/>
    </location>
</feature>
<dbReference type="InterPro" id="IPR007627">
    <property type="entry name" value="RNA_pol_sigma70_r2"/>
</dbReference>
<gene>
    <name evidence="8" type="ORF">ABN611_24005</name>
</gene>
<dbReference type="GO" id="GO:0016987">
    <property type="term" value="F:sigma factor activity"/>
    <property type="evidence" value="ECO:0007669"/>
    <property type="project" value="UniProtKB-KW"/>
</dbReference>
<evidence type="ECO:0000256" key="1">
    <source>
        <dbReference type="ARBA" id="ARBA00010641"/>
    </source>
</evidence>
<dbReference type="Gene3D" id="1.10.1740.10">
    <property type="match status" value="1"/>
</dbReference>